<dbReference type="GO" id="GO:0000463">
    <property type="term" value="P:maturation of LSU-rRNA from tricistronic rRNA transcript (SSU-rRNA, 5.8S rRNA, LSU-rRNA)"/>
    <property type="evidence" value="ECO:0007669"/>
    <property type="project" value="TreeGrafter"/>
</dbReference>
<dbReference type="RefSeq" id="XP_003057679.1">
    <property type="nucleotide sequence ID" value="XM_003057633.1"/>
</dbReference>
<organism evidence="11">
    <name type="scientific">Micromonas pusilla (strain CCMP1545)</name>
    <name type="common">Picoplanktonic green alga</name>
    <dbReference type="NCBI Taxonomy" id="564608"/>
    <lineage>
        <taxon>Eukaryota</taxon>
        <taxon>Viridiplantae</taxon>
        <taxon>Chlorophyta</taxon>
        <taxon>Mamiellophyceae</taxon>
        <taxon>Mamiellales</taxon>
        <taxon>Mamiellaceae</taxon>
        <taxon>Micromonas</taxon>
    </lineage>
</organism>
<dbReference type="CDD" id="cd23023">
    <property type="entry name" value="zf-HIT_BCD1"/>
    <property type="match status" value="1"/>
</dbReference>
<dbReference type="GO" id="GO:0070761">
    <property type="term" value="C:pre-snoRNP complex"/>
    <property type="evidence" value="ECO:0007669"/>
    <property type="project" value="TreeGrafter"/>
</dbReference>
<dbReference type="Proteomes" id="UP000001876">
    <property type="component" value="Unassembled WGS sequence"/>
</dbReference>
<dbReference type="InterPro" id="IPR051639">
    <property type="entry name" value="BCD1"/>
</dbReference>
<dbReference type="OrthoDB" id="272357at2759"/>
<dbReference type="OMA" id="NITRSRM"/>
<dbReference type="GO" id="GO:0008270">
    <property type="term" value="F:zinc ion binding"/>
    <property type="evidence" value="ECO:0007669"/>
    <property type="project" value="UniProtKB-UniRule"/>
</dbReference>
<dbReference type="PROSITE" id="PS51083">
    <property type="entry name" value="ZF_HIT"/>
    <property type="match status" value="1"/>
</dbReference>
<evidence type="ECO:0000313" key="11">
    <source>
        <dbReference type="Proteomes" id="UP000001876"/>
    </source>
</evidence>
<accession>C1MQ12</accession>
<name>C1MQ12_MICPC</name>
<sequence length="318" mass="34721">MAEAEVETEPPAPAPPSRMGECQVCEGEEKNPGKYRCPRCGTVTCGLACSKAHKTRGEGCNGKRDRAAFKDIREFSDADVVSDYRFLEETLLEKDRAKRWRPQYADGSDAAARSERAPASRKVIALLTQQAKARGTTLLCMPDGMARRVANTTFYDRRRDVLQWRVEWLFHGISSASAVEIPDANDDADADAAADAVAAAAAAAAKAVDEKVDDTTTIAAALRRHFEQGPGRAARLHQLRRFTDALKALDKGDGGGASICVYFEKHGCPANAKRYHRLSLENTFKENLAGKNVLEFPTLHVAVLPADAGKFLEPEEET</sequence>
<dbReference type="PANTHER" id="PTHR13483">
    <property type="entry name" value="BOX C_D SNORNA PROTEIN 1-RELATED"/>
    <property type="match status" value="1"/>
</dbReference>
<dbReference type="Pfam" id="PF04438">
    <property type="entry name" value="zf-HIT"/>
    <property type="match status" value="1"/>
</dbReference>
<dbReference type="InterPro" id="IPR007529">
    <property type="entry name" value="Znf_HIT"/>
</dbReference>
<dbReference type="eggNOG" id="KOG2858">
    <property type="taxonomic scope" value="Eukaryota"/>
</dbReference>
<keyword evidence="11" id="KW-1185">Reference proteome</keyword>
<dbReference type="InterPro" id="IPR057721">
    <property type="entry name" value="BCD1_alpha/beta"/>
</dbReference>
<dbReference type="GO" id="GO:0005634">
    <property type="term" value="C:nucleus"/>
    <property type="evidence" value="ECO:0007669"/>
    <property type="project" value="TreeGrafter"/>
</dbReference>
<dbReference type="EMBL" id="GG663738">
    <property type="protein sequence ID" value="EEH57630.1"/>
    <property type="molecule type" value="Genomic_DNA"/>
</dbReference>
<proteinExistence type="inferred from homology"/>
<reference evidence="10 11" key="1">
    <citation type="journal article" date="2009" name="Science">
        <title>Green evolution and dynamic adaptations revealed by genomes of the marine picoeukaryotes Micromonas.</title>
        <authorList>
            <person name="Worden A.Z."/>
            <person name="Lee J.H."/>
            <person name="Mock T."/>
            <person name="Rouze P."/>
            <person name="Simmons M.P."/>
            <person name="Aerts A.L."/>
            <person name="Allen A.E."/>
            <person name="Cuvelier M.L."/>
            <person name="Derelle E."/>
            <person name="Everett M.V."/>
            <person name="Foulon E."/>
            <person name="Grimwood J."/>
            <person name="Gundlach H."/>
            <person name="Henrissat B."/>
            <person name="Napoli C."/>
            <person name="McDonald S.M."/>
            <person name="Parker M.S."/>
            <person name="Rombauts S."/>
            <person name="Salamov A."/>
            <person name="Von Dassow P."/>
            <person name="Badger J.H."/>
            <person name="Coutinho P.M."/>
            <person name="Demir E."/>
            <person name="Dubchak I."/>
            <person name="Gentemann C."/>
            <person name="Eikrem W."/>
            <person name="Gready J.E."/>
            <person name="John U."/>
            <person name="Lanier W."/>
            <person name="Lindquist E.A."/>
            <person name="Lucas S."/>
            <person name="Mayer K.F."/>
            <person name="Moreau H."/>
            <person name="Not F."/>
            <person name="Otillar R."/>
            <person name="Panaud O."/>
            <person name="Pangilinan J."/>
            <person name="Paulsen I."/>
            <person name="Piegu B."/>
            <person name="Poliakov A."/>
            <person name="Robbens S."/>
            <person name="Schmutz J."/>
            <person name="Toulza E."/>
            <person name="Wyss T."/>
            <person name="Zelensky A."/>
            <person name="Zhou K."/>
            <person name="Armbrust E.V."/>
            <person name="Bhattacharya D."/>
            <person name="Goodenough U.W."/>
            <person name="Van de Peer Y."/>
            <person name="Grigoriev I.V."/>
        </authorList>
    </citation>
    <scope>NUCLEOTIDE SEQUENCE [LARGE SCALE GENOMIC DNA]</scope>
    <source>
        <strain evidence="10 11">CCMP1545</strain>
    </source>
</reference>
<dbReference type="GO" id="GO:0048254">
    <property type="term" value="P:snoRNA localization"/>
    <property type="evidence" value="ECO:0007669"/>
    <property type="project" value="TreeGrafter"/>
</dbReference>
<evidence type="ECO:0000256" key="4">
    <source>
        <dbReference type="ARBA" id="ARBA00022833"/>
    </source>
</evidence>
<dbReference type="Pfam" id="PF25790">
    <property type="entry name" value="BCD1"/>
    <property type="match status" value="1"/>
</dbReference>
<dbReference type="KEGG" id="mpp:MICPUCDRAFT_67210"/>
<evidence type="ECO:0000256" key="8">
    <source>
        <dbReference type="SAM" id="MobiDB-lite"/>
    </source>
</evidence>
<comment type="similarity">
    <text evidence="6">Belongs to the BCD1 family.</text>
</comment>
<dbReference type="Gene3D" id="3.30.60.190">
    <property type="match status" value="1"/>
</dbReference>
<evidence type="ECO:0000256" key="7">
    <source>
        <dbReference type="PROSITE-ProRule" id="PRU00453"/>
    </source>
</evidence>
<keyword evidence="4" id="KW-0862">Zinc</keyword>
<keyword evidence="1" id="KW-0597">Phosphoprotein</keyword>
<dbReference type="PANTHER" id="PTHR13483:SF3">
    <property type="entry name" value="BOX C_D SNORNA PROTEIN 1"/>
    <property type="match status" value="1"/>
</dbReference>
<evidence type="ECO:0000313" key="10">
    <source>
        <dbReference type="EMBL" id="EEH57630.1"/>
    </source>
</evidence>
<evidence type="ECO:0000256" key="2">
    <source>
        <dbReference type="ARBA" id="ARBA00022723"/>
    </source>
</evidence>
<feature type="domain" description="HIT-type" evidence="9">
    <location>
        <begin position="22"/>
        <end position="60"/>
    </location>
</feature>
<comment type="function">
    <text evidence="5">Required for box C/D snoRNAs accumulation involved in snoRNA processing, snoRNA transport to the nucleolus and ribosome biogenesis.</text>
</comment>
<dbReference type="AlphaFoldDB" id="C1MQ12"/>
<dbReference type="SUPFAM" id="SSF144232">
    <property type="entry name" value="HIT/MYND zinc finger-like"/>
    <property type="match status" value="1"/>
</dbReference>
<dbReference type="STRING" id="564608.C1MQ12"/>
<keyword evidence="2" id="KW-0479">Metal-binding</keyword>
<evidence type="ECO:0000256" key="6">
    <source>
        <dbReference type="ARBA" id="ARBA00049654"/>
    </source>
</evidence>
<evidence type="ECO:0000259" key="9">
    <source>
        <dbReference type="PROSITE" id="PS51083"/>
    </source>
</evidence>
<evidence type="ECO:0000256" key="5">
    <source>
        <dbReference type="ARBA" id="ARBA00049598"/>
    </source>
</evidence>
<keyword evidence="3 7" id="KW-0863">Zinc-finger</keyword>
<evidence type="ECO:0000256" key="3">
    <source>
        <dbReference type="ARBA" id="ARBA00022771"/>
    </source>
</evidence>
<gene>
    <name evidence="10" type="ORF">MICPUCDRAFT_67210</name>
</gene>
<dbReference type="GeneID" id="9683483"/>
<protein>
    <submittedName>
        <fullName evidence="10">Predicted protein</fullName>
    </submittedName>
</protein>
<evidence type="ECO:0000256" key="1">
    <source>
        <dbReference type="ARBA" id="ARBA00022553"/>
    </source>
</evidence>
<feature type="region of interest" description="Disordered" evidence="8">
    <location>
        <begin position="1"/>
        <end position="22"/>
    </location>
</feature>
<dbReference type="GO" id="GO:0000492">
    <property type="term" value="P:box C/D snoRNP assembly"/>
    <property type="evidence" value="ECO:0007669"/>
    <property type="project" value="TreeGrafter"/>
</dbReference>